<gene>
    <name evidence="6" type="ORF">EZV62_011717</name>
</gene>
<protein>
    <recommendedName>
        <fullName evidence="8">Aquaporin</fullName>
    </recommendedName>
</protein>
<feature type="transmembrane region" description="Helical" evidence="5">
    <location>
        <begin position="165"/>
        <end position="183"/>
    </location>
</feature>
<evidence type="ECO:0000313" key="6">
    <source>
        <dbReference type="EMBL" id="TXG64723.1"/>
    </source>
</evidence>
<dbReference type="GO" id="GO:0016020">
    <property type="term" value="C:membrane"/>
    <property type="evidence" value="ECO:0007669"/>
    <property type="project" value="UniProtKB-SubCell"/>
</dbReference>
<accession>A0A5C7I5C7</accession>
<dbReference type="Pfam" id="PF00230">
    <property type="entry name" value="MIP"/>
    <property type="match status" value="1"/>
</dbReference>
<reference evidence="7" key="1">
    <citation type="journal article" date="2019" name="Gigascience">
        <title>De novo genome assembly of the endangered Acer yangbiense, a plant species with extremely small populations endemic to Yunnan Province, China.</title>
        <authorList>
            <person name="Yang J."/>
            <person name="Wariss H.M."/>
            <person name="Tao L."/>
            <person name="Zhang R."/>
            <person name="Yun Q."/>
            <person name="Hollingsworth P."/>
            <person name="Dao Z."/>
            <person name="Luo G."/>
            <person name="Guo H."/>
            <person name="Ma Y."/>
            <person name="Sun W."/>
        </authorList>
    </citation>
    <scope>NUCLEOTIDE SEQUENCE [LARGE SCALE GENOMIC DNA]</scope>
    <source>
        <strain evidence="7">cv. Malutang</strain>
    </source>
</reference>
<keyword evidence="7" id="KW-1185">Reference proteome</keyword>
<dbReference type="EMBL" id="VAHF01000004">
    <property type="protein sequence ID" value="TXG64723.1"/>
    <property type="molecule type" value="Genomic_DNA"/>
</dbReference>
<dbReference type="SUPFAM" id="SSF81338">
    <property type="entry name" value="Aquaporin-like"/>
    <property type="match status" value="1"/>
</dbReference>
<evidence type="ECO:0000256" key="4">
    <source>
        <dbReference type="ARBA" id="ARBA00023136"/>
    </source>
</evidence>
<dbReference type="Proteomes" id="UP000323000">
    <property type="component" value="Chromosome 4"/>
</dbReference>
<keyword evidence="4 5" id="KW-0472">Membrane</keyword>
<keyword evidence="2 5" id="KW-0812">Transmembrane</keyword>
<comment type="subcellular location">
    <subcellularLocation>
        <location evidence="1">Membrane</location>
        <topology evidence="1">Multi-pass membrane protein</topology>
    </subcellularLocation>
</comment>
<dbReference type="GO" id="GO:0015267">
    <property type="term" value="F:channel activity"/>
    <property type="evidence" value="ECO:0007669"/>
    <property type="project" value="InterPro"/>
</dbReference>
<keyword evidence="3 5" id="KW-1133">Transmembrane helix</keyword>
<evidence type="ECO:0000256" key="5">
    <source>
        <dbReference type="SAM" id="Phobius"/>
    </source>
</evidence>
<name>A0A5C7I5C7_9ROSI</name>
<dbReference type="Gene3D" id="1.20.1080.10">
    <property type="entry name" value="Glycerol uptake facilitator protein"/>
    <property type="match status" value="1"/>
</dbReference>
<dbReference type="InterPro" id="IPR023271">
    <property type="entry name" value="Aquaporin-like"/>
</dbReference>
<dbReference type="InterPro" id="IPR000425">
    <property type="entry name" value="MIP"/>
</dbReference>
<dbReference type="PANTHER" id="PTHR47002:SF4">
    <property type="entry name" value="AQUAPORIN AQPAN.G-LIKE"/>
    <property type="match status" value="1"/>
</dbReference>
<dbReference type="OrthoDB" id="3222at2759"/>
<feature type="transmembrane region" description="Helical" evidence="5">
    <location>
        <begin position="83"/>
        <end position="104"/>
    </location>
</feature>
<evidence type="ECO:0000256" key="3">
    <source>
        <dbReference type="ARBA" id="ARBA00022989"/>
    </source>
</evidence>
<dbReference type="AlphaFoldDB" id="A0A5C7I5C7"/>
<feature type="transmembrane region" description="Helical" evidence="5">
    <location>
        <begin position="43"/>
        <end position="63"/>
    </location>
</feature>
<evidence type="ECO:0008006" key="8">
    <source>
        <dbReference type="Google" id="ProtNLM"/>
    </source>
</evidence>
<evidence type="ECO:0000313" key="7">
    <source>
        <dbReference type="Proteomes" id="UP000323000"/>
    </source>
</evidence>
<evidence type="ECO:0000256" key="1">
    <source>
        <dbReference type="ARBA" id="ARBA00004141"/>
    </source>
</evidence>
<dbReference type="PANTHER" id="PTHR47002">
    <property type="entry name" value="AQUAPORIN-LIKE"/>
    <property type="match status" value="1"/>
</dbReference>
<comment type="caution">
    <text evidence="6">The sequence shown here is derived from an EMBL/GenBank/DDBJ whole genome shotgun (WGS) entry which is preliminary data.</text>
</comment>
<proteinExistence type="predicted"/>
<sequence length="197" mass="22188">MRYEERGLIGEEKQKQVPTTLKKILGLEEVLNVNIWRTSLAELLGTAILLFALDAIVIYSIQAETKTPNLAHKGPWRSVLKGQSLWLEIICSFVFLFASIWMAFDERQVKALGRVTVCIDIGIVLGLLVFVSTTLTSQKGYAGAGLNPARCLGPVLIRGGHLWDWHWVFWVGPAIASVAFRLYTKIIQHQHFHTFET</sequence>
<evidence type="ECO:0000256" key="2">
    <source>
        <dbReference type="ARBA" id="ARBA00022692"/>
    </source>
</evidence>
<organism evidence="6 7">
    <name type="scientific">Acer yangbiense</name>
    <dbReference type="NCBI Taxonomy" id="1000413"/>
    <lineage>
        <taxon>Eukaryota</taxon>
        <taxon>Viridiplantae</taxon>
        <taxon>Streptophyta</taxon>
        <taxon>Embryophyta</taxon>
        <taxon>Tracheophyta</taxon>
        <taxon>Spermatophyta</taxon>
        <taxon>Magnoliopsida</taxon>
        <taxon>eudicotyledons</taxon>
        <taxon>Gunneridae</taxon>
        <taxon>Pentapetalae</taxon>
        <taxon>rosids</taxon>
        <taxon>malvids</taxon>
        <taxon>Sapindales</taxon>
        <taxon>Sapindaceae</taxon>
        <taxon>Hippocastanoideae</taxon>
        <taxon>Acereae</taxon>
        <taxon>Acer</taxon>
    </lineage>
</organism>
<feature type="transmembrane region" description="Helical" evidence="5">
    <location>
        <begin position="111"/>
        <end position="131"/>
    </location>
</feature>